<dbReference type="InterPro" id="IPR025324">
    <property type="entry name" value="DUF4230"/>
</dbReference>
<dbReference type="KEGG" id="cja:CJA_2037"/>
<dbReference type="OrthoDB" id="5700441at2"/>
<dbReference type="HOGENOM" id="CLU_100162_0_0_6"/>
<dbReference type="Proteomes" id="UP000001036">
    <property type="component" value="Chromosome"/>
</dbReference>
<name>B3PHN6_CELJU</name>
<dbReference type="RefSeq" id="WP_012487644.1">
    <property type="nucleotide sequence ID" value="NC_010995.1"/>
</dbReference>
<evidence type="ECO:0000313" key="1">
    <source>
        <dbReference type="EMBL" id="ACE83234.1"/>
    </source>
</evidence>
<dbReference type="STRING" id="498211.CJA_2037"/>
<dbReference type="eggNOG" id="ENOG502Z9DG">
    <property type="taxonomic scope" value="Bacteria"/>
</dbReference>
<sequence length="220" mass="25134">MDIVLFVIALVVGAVAAWQGFSWYYRKHLKMPGQDITSESQVLLERIEKVFKVVLAEGYFTEIYDHNAKRAFLGIFKTNSKALVVAKAKVSVGYDFSKMRFRRDFDKKTLVVEHFAEPEILATDTDYKFYDINQGLLNKFDNEDYTAILAEAKKLMQDKAMESDLPQIAQQQIQLMMQQLCASIGWQLEQEQILMPVKTLAIESVDKASNALADQSTKTE</sequence>
<accession>B3PHN6</accession>
<evidence type="ECO:0000313" key="2">
    <source>
        <dbReference type="Proteomes" id="UP000001036"/>
    </source>
</evidence>
<dbReference type="Pfam" id="PF14014">
    <property type="entry name" value="DUF4230"/>
    <property type="match status" value="1"/>
</dbReference>
<reference evidence="1 2" key="1">
    <citation type="journal article" date="2008" name="J. Bacteriol.">
        <title>Insights into plant cell wall degradation from the genome sequence of the soil bacterium Cellvibrio japonicus.</title>
        <authorList>
            <person name="Deboy R.T."/>
            <person name="Mongodin E.F."/>
            <person name="Fouts D.E."/>
            <person name="Tailford L.E."/>
            <person name="Khouri H."/>
            <person name="Emerson J.B."/>
            <person name="Mohamoud Y."/>
            <person name="Watkins K."/>
            <person name="Henrissat B."/>
            <person name="Gilbert H.J."/>
            <person name="Nelson K.E."/>
        </authorList>
    </citation>
    <scope>NUCLEOTIDE SEQUENCE [LARGE SCALE GENOMIC DNA]</scope>
    <source>
        <strain evidence="1 2">Ueda107</strain>
    </source>
</reference>
<proteinExistence type="predicted"/>
<evidence type="ECO:0008006" key="3">
    <source>
        <dbReference type="Google" id="ProtNLM"/>
    </source>
</evidence>
<protein>
    <recommendedName>
        <fullName evidence="3">DUF4230 domain-containing protein</fullName>
    </recommendedName>
</protein>
<gene>
    <name evidence="1" type="ordered locus">CJA_2037</name>
</gene>
<keyword evidence="2" id="KW-1185">Reference proteome</keyword>
<dbReference type="EMBL" id="CP000934">
    <property type="protein sequence ID" value="ACE83234.1"/>
    <property type="molecule type" value="Genomic_DNA"/>
</dbReference>
<dbReference type="AlphaFoldDB" id="B3PHN6"/>
<organism evidence="1 2">
    <name type="scientific">Cellvibrio japonicus (strain Ueda107)</name>
    <name type="common">Pseudomonas fluorescens subsp. cellulosa</name>
    <dbReference type="NCBI Taxonomy" id="498211"/>
    <lineage>
        <taxon>Bacteria</taxon>
        <taxon>Pseudomonadati</taxon>
        <taxon>Pseudomonadota</taxon>
        <taxon>Gammaproteobacteria</taxon>
        <taxon>Cellvibrionales</taxon>
        <taxon>Cellvibrionaceae</taxon>
        <taxon>Cellvibrio</taxon>
    </lineage>
</organism>